<sequence length="70" mass="8274">MVLEPVRKNNPPAMDKLDNIVQPFFDLTNRFFTILFGSLFNCWNLIISSFYPWIRDVYTLSIGLRNVYPT</sequence>
<reference evidence="2 3" key="1">
    <citation type="journal article" date="2015" name="Genome Announc.">
        <title>Expanding the biotechnology potential of lactobacilli through comparative genomics of 213 strains and associated genera.</title>
        <authorList>
            <person name="Sun Z."/>
            <person name="Harris H.M."/>
            <person name="McCann A."/>
            <person name="Guo C."/>
            <person name="Argimon S."/>
            <person name="Zhang W."/>
            <person name="Yang X."/>
            <person name="Jeffery I.B."/>
            <person name="Cooney J.C."/>
            <person name="Kagawa T.F."/>
            <person name="Liu W."/>
            <person name="Song Y."/>
            <person name="Salvetti E."/>
            <person name="Wrobel A."/>
            <person name="Rasinkangas P."/>
            <person name="Parkhill J."/>
            <person name="Rea M.C."/>
            <person name="O'Sullivan O."/>
            <person name="Ritari J."/>
            <person name="Douillard F.P."/>
            <person name="Paul Ross R."/>
            <person name="Yang R."/>
            <person name="Briner A.E."/>
            <person name="Felis G.E."/>
            <person name="de Vos W.M."/>
            <person name="Barrangou R."/>
            <person name="Klaenhammer T.R."/>
            <person name="Caufield P.W."/>
            <person name="Cui Y."/>
            <person name="Zhang H."/>
            <person name="O'Toole P.W."/>
        </authorList>
    </citation>
    <scope>NUCLEOTIDE SEQUENCE [LARGE SCALE GENOMIC DNA]</scope>
    <source>
        <strain evidence="2 3">DSM 24716</strain>
    </source>
</reference>
<dbReference type="AlphaFoldDB" id="A0A0R2LFQ2"/>
<comment type="caution">
    <text evidence="2">The sequence shown here is derived from an EMBL/GenBank/DDBJ whole genome shotgun (WGS) entry which is preliminary data.</text>
</comment>
<gene>
    <name evidence="2" type="ORF">IV57_GL001233</name>
</gene>
<evidence type="ECO:0000313" key="2">
    <source>
        <dbReference type="EMBL" id="KRN98316.1"/>
    </source>
</evidence>
<keyword evidence="3" id="KW-1185">Reference proteome</keyword>
<feature type="transmembrane region" description="Helical" evidence="1">
    <location>
        <begin position="31"/>
        <end position="54"/>
    </location>
</feature>
<dbReference type="EMBL" id="JQCF01000024">
    <property type="protein sequence ID" value="KRN98316.1"/>
    <property type="molecule type" value="Genomic_DNA"/>
</dbReference>
<evidence type="ECO:0000313" key="3">
    <source>
        <dbReference type="Proteomes" id="UP000051006"/>
    </source>
</evidence>
<keyword evidence="1" id="KW-1133">Transmembrane helix</keyword>
<proteinExistence type="predicted"/>
<keyword evidence="1" id="KW-0812">Transmembrane</keyword>
<protein>
    <submittedName>
        <fullName evidence="2">Uncharacterized protein</fullName>
    </submittedName>
</protein>
<evidence type="ECO:0000256" key="1">
    <source>
        <dbReference type="SAM" id="Phobius"/>
    </source>
</evidence>
<keyword evidence="1" id="KW-0472">Membrane</keyword>
<organism evidence="2 3">
    <name type="scientific">Companilactobacillus kimchiensis</name>
    <dbReference type="NCBI Taxonomy" id="993692"/>
    <lineage>
        <taxon>Bacteria</taxon>
        <taxon>Bacillati</taxon>
        <taxon>Bacillota</taxon>
        <taxon>Bacilli</taxon>
        <taxon>Lactobacillales</taxon>
        <taxon>Lactobacillaceae</taxon>
        <taxon>Companilactobacillus</taxon>
    </lineage>
</organism>
<dbReference type="Proteomes" id="UP000051006">
    <property type="component" value="Unassembled WGS sequence"/>
</dbReference>
<name>A0A0R2LFQ2_9LACO</name>
<accession>A0A0R2LFQ2</accession>